<organism evidence="10 11">
    <name type="scientific">Snodgrassella alvi</name>
    <dbReference type="NCBI Taxonomy" id="1196083"/>
    <lineage>
        <taxon>Bacteria</taxon>
        <taxon>Pseudomonadati</taxon>
        <taxon>Pseudomonadota</taxon>
        <taxon>Betaproteobacteria</taxon>
        <taxon>Neisseriales</taxon>
        <taxon>Neisseriaceae</taxon>
        <taxon>Snodgrassella</taxon>
    </lineage>
</organism>
<keyword evidence="3" id="KW-1003">Cell membrane</keyword>
<gene>
    <name evidence="10" type="ORF">BGI32_07850</name>
</gene>
<dbReference type="SUPFAM" id="SSF103473">
    <property type="entry name" value="MFS general substrate transporter"/>
    <property type="match status" value="1"/>
</dbReference>
<dbReference type="AlphaFoldDB" id="A0A2N9WSZ4"/>
<feature type="domain" description="Major facilitator superfamily (MFS) profile" evidence="9">
    <location>
        <begin position="17"/>
        <end position="420"/>
    </location>
</feature>
<feature type="transmembrane region" description="Helical" evidence="8">
    <location>
        <begin position="113"/>
        <end position="132"/>
    </location>
</feature>
<sequence>MNTGQAAVEHNKPPAKAIAAAVAGNALEFYDFIIYSFFAVYIAQSFFPTGDKYTSLLASVAVFGVGFFTRPLGGVLIGAYADKKGRRAAMILTVTLITIGTLGLAATPSYESIGIAAPIIVLFARLVQGLALGGEVGPASAMLIESAPPNQRAFYASWQMASQGIAVAVGGIVGYLVSAQLSLEQLASWGWRIPFLVSLALIPIAVYIRRALPETLEEPTYHNDAEMLTIIFTRYKKEVILGIMVLMATAITAQVGNYMTTFAINTLKFDPKIAQVCTILGGLMMFLFSLLAGLLADKYGRKSIMLWPRVALMLLIVPMLYLLVKTESVAMLLLVTMMVTLLTGMTGASSLVAIPEMMPIALRATGVSIVYAIGVTLFGGTAQFVLTWLIEHFGAISMAYYVVGTSILSIIAILMMPETRHVNVKD</sequence>
<dbReference type="PANTHER" id="PTHR43528:SF3">
    <property type="entry name" value="CITRATE-PROTON SYMPORTER"/>
    <property type="match status" value="1"/>
</dbReference>
<dbReference type="PROSITE" id="PS50850">
    <property type="entry name" value="MFS"/>
    <property type="match status" value="1"/>
</dbReference>
<feature type="transmembrane region" description="Helical" evidence="8">
    <location>
        <begin position="53"/>
        <end position="81"/>
    </location>
</feature>
<dbReference type="InterPro" id="IPR011701">
    <property type="entry name" value="MFS"/>
</dbReference>
<dbReference type="Proteomes" id="UP000231293">
    <property type="component" value="Unassembled WGS sequence"/>
</dbReference>
<keyword evidence="2" id="KW-0813">Transport</keyword>
<feature type="transmembrane region" description="Helical" evidence="8">
    <location>
        <begin position="189"/>
        <end position="208"/>
    </location>
</feature>
<feature type="transmembrane region" description="Helical" evidence="8">
    <location>
        <begin position="88"/>
        <end position="107"/>
    </location>
</feature>
<comment type="caution">
    <text evidence="10">The sequence shown here is derived from an EMBL/GenBank/DDBJ whole genome shotgun (WGS) entry which is preliminary data.</text>
</comment>
<accession>A0A2N9WSZ4</accession>
<feature type="transmembrane region" description="Helical" evidence="8">
    <location>
        <begin position="29"/>
        <end position="47"/>
    </location>
</feature>
<feature type="transmembrane region" description="Helical" evidence="8">
    <location>
        <begin position="153"/>
        <end position="177"/>
    </location>
</feature>
<feature type="transmembrane region" description="Helical" evidence="8">
    <location>
        <begin position="398"/>
        <end position="416"/>
    </location>
</feature>
<dbReference type="Gene3D" id="1.20.1250.20">
    <property type="entry name" value="MFS general substrate transporter like domains"/>
    <property type="match status" value="1"/>
</dbReference>
<dbReference type="InterPro" id="IPR051084">
    <property type="entry name" value="H+-coupled_symporters"/>
</dbReference>
<keyword evidence="5" id="KW-0769">Symport</keyword>
<dbReference type="InterPro" id="IPR036259">
    <property type="entry name" value="MFS_trans_sf"/>
</dbReference>
<protein>
    <submittedName>
        <fullName evidence="10">MFS transporter</fullName>
    </submittedName>
</protein>
<evidence type="ECO:0000256" key="7">
    <source>
        <dbReference type="ARBA" id="ARBA00023136"/>
    </source>
</evidence>
<comment type="subcellular location">
    <subcellularLocation>
        <location evidence="1">Cell membrane</location>
        <topology evidence="1">Multi-pass membrane protein</topology>
    </subcellularLocation>
</comment>
<dbReference type="GO" id="GO:0005886">
    <property type="term" value="C:plasma membrane"/>
    <property type="evidence" value="ECO:0007669"/>
    <property type="project" value="UniProtKB-SubCell"/>
</dbReference>
<evidence type="ECO:0000256" key="8">
    <source>
        <dbReference type="SAM" id="Phobius"/>
    </source>
</evidence>
<dbReference type="EMBL" id="MDVB01000086">
    <property type="protein sequence ID" value="PIT14338.1"/>
    <property type="molecule type" value="Genomic_DNA"/>
</dbReference>
<evidence type="ECO:0000256" key="6">
    <source>
        <dbReference type="ARBA" id="ARBA00022989"/>
    </source>
</evidence>
<evidence type="ECO:0000256" key="5">
    <source>
        <dbReference type="ARBA" id="ARBA00022847"/>
    </source>
</evidence>
<keyword evidence="4 8" id="KW-0812">Transmembrane</keyword>
<dbReference type="RefSeq" id="WP_100113834.1">
    <property type="nucleotide sequence ID" value="NZ_MDVB01000086.1"/>
</dbReference>
<proteinExistence type="predicted"/>
<evidence type="ECO:0000256" key="1">
    <source>
        <dbReference type="ARBA" id="ARBA00004651"/>
    </source>
</evidence>
<feature type="transmembrane region" description="Helical" evidence="8">
    <location>
        <begin position="306"/>
        <end position="324"/>
    </location>
</feature>
<evidence type="ECO:0000313" key="11">
    <source>
        <dbReference type="Proteomes" id="UP000231293"/>
    </source>
</evidence>
<dbReference type="Pfam" id="PF07690">
    <property type="entry name" value="MFS_1"/>
    <property type="match status" value="1"/>
</dbReference>
<evidence type="ECO:0000256" key="2">
    <source>
        <dbReference type="ARBA" id="ARBA00022448"/>
    </source>
</evidence>
<feature type="transmembrane region" description="Helical" evidence="8">
    <location>
        <begin position="366"/>
        <end position="386"/>
    </location>
</feature>
<evidence type="ECO:0000256" key="4">
    <source>
        <dbReference type="ARBA" id="ARBA00022692"/>
    </source>
</evidence>
<evidence type="ECO:0000256" key="3">
    <source>
        <dbReference type="ARBA" id="ARBA00022475"/>
    </source>
</evidence>
<keyword evidence="7 8" id="KW-0472">Membrane</keyword>
<feature type="transmembrane region" description="Helical" evidence="8">
    <location>
        <begin position="273"/>
        <end position="294"/>
    </location>
</feature>
<evidence type="ECO:0000259" key="9">
    <source>
        <dbReference type="PROSITE" id="PS50850"/>
    </source>
</evidence>
<name>A0A2N9WSZ4_9NEIS</name>
<dbReference type="FunFam" id="1.20.1250.20:FF:000001">
    <property type="entry name" value="Dicarboxylate MFS transporter"/>
    <property type="match status" value="1"/>
</dbReference>
<evidence type="ECO:0000313" key="10">
    <source>
        <dbReference type="EMBL" id="PIT14338.1"/>
    </source>
</evidence>
<dbReference type="GO" id="GO:0015293">
    <property type="term" value="F:symporter activity"/>
    <property type="evidence" value="ECO:0007669"/>
    <property type="project" value="UniProtKB-KW"/>
</dbReference>
<reference evidence="10 11" key="1">
    <citation type="journal article" date="2017" name="MBio">
        <title>Type VI secretion-mediated competition in the bee gut microbiome.</title>
        <authorList>
            <person name="Steele M.I."/>
            <person name="Kwong W.K."/>
            <person name="Powell J.E."/>
            <person name="Whiteley M."/>
            <person name="Moran N.A."/>
        </authorList>
    </citation>
    <scope>NUCLEOTIDE SEQUENCE [LARGE SCALE GENOMIC DNA]</scope>
    <source>
        <strain evidence="10 11">App2-2</strain>
    </source>
</reference>
<feature type="transmembrane region" description="Helical" evidence="8">
    <location>
        <begin position="239"/>
        <end position="261"/>
    </location>
</feature>
<feature type="transmembrane region" description="Helical" evidence="8">
    <location>
        <begin position="330"/>
        <end position="354"/>
    </location>
</feature>
<keyword evidence="6 8" id="KW-1133">Transmembrane helix</keyword>
<dbReference type="PANTHER" id="PTHR43528">
    <property type="entry name" value="ALPHA-KETOGLUTARATE PERMEASE"/>
    <property type="match status" value="1"/>
</dbReference>
<dbReference type="InterPro" id="IPR020846">
    <property type="entry name" value="MFS_dom"/>
</dbReference>